<dbReference type="PROSITE" id="PS00327">
    <property type="entry name" value="BACTERIAL_OPSIN_RET"/>
    <property type="match status" value="1"/>
</dbReference>
<dbReference type="OrthoDB" id="536545at2759"/>
<dbReference type="Pfam" id="PF01036">
    <property type="entry name" value="Bac_rhodopsin"/>
    <property type="match status" value="1"/>
</dbReference>
<feature type="transmembrane region" description="Helical" evidence="12">
    <location>
        <begin position="236"/>
        <end position="256"/>
    </location>
</feature>
<feature type="transmembrane region" description="Helical" evidence="12">
    <location>
        <begin position="205"/>
        <end position="224"/>
    </location>
</feature>
<dbReference type="CDD" id="cd15239">
    <property type="entry name" value="7tm_YRO2_fungal-like"/>
    <property type="match status" value="1"/>
</dbReference>
<evidence type="ECO:0000256" key="8">
    <source>
        <dbReference type="ARBA" id="ARBA00022991"/>
    </source>
</evidence>
<dbReference type="GO" id="GO:0005886">
    <property type="term" value="C:plasma membrane"/>
    <property type="evidence" value="ECO:0007669"/>
    <property type="project" value="TreeGrafter"/>
</dbReference>
<comment type="similarity">
    <text evidence="2">Belongs to the archaeal/bacterial/fungal opsin family.</text>
</comment>
<dbReference type="SMART" id="SM01021">
    <property type="entry name" value="Bac_rhodopsin"/>
    <property type="match status" value="1"/>
</dbReference>
<dbReference type="PRINTS" id="PR00251">
    <property type="entry name" value="BACTRLOPSIN"/>
</dbReference>
<feature type="compositionally biased region" description="Polar residues" evidence="11">
    <location>
        <begin position="316"/>
        <end position="328"/>
    </location>
</feature>
<keyword evidence="9 12" id="KW-0472">Membrane</keyword>
<keyword evidence="5 12" id="KW-0812">Transmembrane</keyword>
<organism evidence="13 14">
    <name type="scientific">Sporormia fimetaria CBS 119925</name>
    <dbReference type="NCBI Taxonomy" id="1340428"/>
    <lineage>
        <taxon>Eukaryota</taxon>
        <taxon>Fungi</taxon>
        <taxon>Dikarya</taxon>
        <taxon>Ascomycota</taxon>
        <taxon>Pezizomycotina</taxon>
        <taxon>Dothideomycetes</taxon>
        <taxon>Pleosporomycetidae</taxon>
        <taxon>Pleosporales</taxon>
        <taxon>Sporormiaceae</taxon>
        <taxon>Sporormia</taxon>
    </lineage>
</organism>
<dbReference type="GO" id="GO:0009881">
    <property type="term" value="F:photoreceptor activity"/>
    <property type="evidence" value="ECO:0007669"/>
    <property type="project" value="UniProtKB-KW"/>
</dbReference>
<keyword evidence="3" id="KW-0600">Photoreceptor protein</keyword>
<evidence type="ECO:0000256" key="2">
    <source>
        <dbReference type="ARBA" id="ARBA00008130"/>
    </source>
</evidence>
<dbReference type="EMBL" id="MU006625">
    <property type="protein sequence ID" value="KAF2741776.1"/>
    <property type="molecule type" value="Genomic_DNA"/>
</dbReference>
<keyword evidence="6" id="KW-0681">Retinal protein</keyword>
<dbReference type="SUPFAM" id="SSF81321">
    <property type="entry name" value="Family A G protein-coupled receptor-like"/>
    <property type="match status" value="1"/>
</dbReference>
<protein>
    <submittedName>
        <fullName evidence="13">Family A G protein-coupled receptor-like protein</fullName>
    </submittedName>
</protein>
<dbReference type="InterPro" id="IPR001425">
    <property type="entry name" value="Arc/bac/fun_rhodopsins"/>
</dbReference>
<dbReference type="Proteomes" id="UP000799440">
    <property type="component" value="Unassembled WGS sequence"/>
</dbReference>
<evidence type="ECO:0000256" key="5">
    <source>
        <dbReference type="ARBA" id="ARBA00022692"/>
    </source>
</evidence>
<gene>
    <name evidence="13" type="ORF">M011DRAFT_462971</name>
</gene>
<evidence type="ECO:0000256" key="6">
    <source>
        <dbReference type="ARBA" id="ARBA00022925"/>
    </source>
</evidence>
<dbReference type="Gene3D" id="1.20.1070.10">
    <property type="entry name" value="Rhodopsin 7-helix transmembrane proteins"/>
    <property type="match status" value="1"/>
</dbReference>
<feature type="transmembrane region" description="Helical" evidence="12">
    <location>
        <begin position="167"/>
        <end position="185"/>
    </location>
</feature>
<feature type="transmembrane region" description="Helical" evidence="12">
    <location>
        <begin position="37"/>
        <end position="58"/>
    </location>
</feature>
<dbReference type="GO" id="GO:0005216">
    <property type="term" value="F:monoatomic ion channel activity"/>
    <property type="evidence" value="ECO:0007669"/>
    <property type="project" value="InterPro"/>
</dbReference>
<feature type="transmembrane region" description="Helical" evidence="12">
    <location>
        <begin position="141"/>
        <end position="161"/>
    </location>
</feature>
<dbReference type="GO" id="GO:0005783">
    <property type="term" value="C:endoplasmic reticulum"/>
    <property type="evidence" value="ECO:0007669"/>
    <property type="project" value="TreeGrafter"/>
</dbReference>
<keyword evidence="10 13" id="KW-0675">Receptor</keyword>
<evidence type="ECO:0000256" key="11">
    <source>
        <dbReference type="SAM" id="MobiDB-lite"/>
    </source>
</evidence>
<accession>A0A6A6UWB9</accession>
<keyword evidence="7 12" id="KW-1133">Transmembrane helix</keyword>
<keyword evidence="14" id="KW-1185">Reference proteome</keyword>
<evidence type="ECO:0000256" key="10">
    <source>
        <dbReference type="ARBA" id="ARBA00023170"/>
    </source>
</evidence>
<proteinExistence type="inferred from homology"/>
<evidence type="ECO:0000313" key="13">
    <source>
        <dbReference type="EMBL" id="KAF2741776.1"/>
    </source>
</evidence>
<name>A0A6A6UWB9_9PLEO</name>
<dbReference type="GO" id="GO:0007602">
    <property type="term" value="P:phototransduction"/>
    <property type="evidence" value="ECO:0007669"/>
    <property type="project" value="UniProtKB-KW"/>
</dbReference>
<evidence type="ECO:0000256" key="3">
    <source>
        <dbReference type="ARBA" id="ARBA00022543"/>
    </source>
</evidence>
<keyword evidence="8" id="KW-0157">Chromophore</keyword>
<evidence type="ECO:0000313" key="14">
    <source>
        <dbReference type="Proteomes" id="UP000799440"/>
    </source>
</evidence>
<evidence type="ECO:0000256" key="12">
    <source>
        <dbReference type="SAM" id="Phobius"/>
    </source>
</evidence>
<dbReference type="InterPro" id="IPR018229">
    <property type="entry name" value="Rhodopsin_retinal_BS"/>
</dbReference>
<dbReference type="PROSITE" id="PS00950">
    <property type="entry name" value="BACTERIAL_OPSIN_1"/>
    <property type="match status" value="1"/>
</dbReference>
<dbReference type="AlphaFoldDB" id="A0A6A6UWB9"/>
<keyword evidence="4" id="KW-0716">Sensory transduction</keyword>
<evidence type="ECO:0000256" key="7">
    <source>
        <dbReference type="ARBA" id="ARBA00022989"/>
    </source>
</evidence>
<feature type="transmembrane region" description="Helical" evidence="12">
    <location>
        <begin position="65"/>
        <end position="84"/>
    </location>
</feature>
<dbReference type="InterPro" id="IPR043476">
    <property type="entry name" value="Yro2-like_7TM"/>
</dbReference>
<evidence type="ECO:0000256" key="9">
    <source>
        <dbReference type="ARBA" id="ARBA00023136"/>
    </source>
</evidence>
<evidence type="ECO:0000256" key="1">
    <source>
        <dbReference type="ARBA" id="ARBA00004141"/>
    </source>
</evidence>
<comment type="subcellular location">
    <subcellularLocation>
        <location evidence="1">Membrane</location>
        <topology evidence="1">Multi-pass membrane protein</topology>
    </subcellularLocation>
</comment>
<evidence type="ECO:0000256" key="4">
    <source>
        <dbReference type="ARBA" id="ARBA00022606"/>
    </source>
</evidence>
<feature type="transmembrane region" description="Helical" evidence="12">
    <location>
        <begin position="116"/>
        <end position="134"/>
    </location>
</feature>
<sequence length="441" mass="48486">MDPSDFTNRRNNAVNVNTNTVNGRTAGIAITNRGSSLYFAICAVMGFTGLLYLALGYMKPRRDRLFHYITAGILFVASIAYFTMGSNLGFTPIAVEFPRSRADVRGVYREIFYVRYIDWFITTPLLLADLLLTAGLPWPKIAWVVLIDWVMIVLGLVGALVQSRYKWAYYAVACAALLYILYELLWTARRHANIMGPHVRRTFQVCGVLTIFVWLLYPIAWGLCEGGNYLAPDSEAIFYSVLDFCAKPVFGALLLWGHRKINTADLGCQIRDYDEDPAVYEGLHGVVRDKHDEKHGINGVNGTNRRVDSVNGVTTTNARSTGIVNGGSNIRPVTGIEGTSRMRSGIHRNANEDTYVPDTYVAPPPGPPPDDDVGGVARTEMLTPTRTTDVPPRDVRVVDDSAERRAAPVVAVGTESEAPQTHHEAMRAATHGAIGGGNHAV</sequence>
<dbReference type="PANTHER" id="PTHR28286:SF1">
    <property type="entry name" value="30 KDA HEAT SHOCK PROTEIN-RELATED"/>
    <property type="match status" value="1"/>
</dbReference>
<dbReference type="FunFam" id="1.20.1070.10:FF:000160">
    <property type="entry name" value="Related to Opsin-1"/>
    <property type="match status" value="1"/>
</dbReference>
<dbReference type="PANTHER" id="PTHR28286">
    <property type="match status" value="1"/>
</dbReference>
<feature type="region of interest" description="Disordered" evidence="11">
    <location>
        <begin position="316"/>
        <end position="336"/>
    </location>
</feature>
<reference evidence="13" key="1">
    <citation type="journal article" date="2020" name="Stud. Mycol.">
        <title>101 Dothideomycetes genomes: a test case for predicting lifestyles and emergence of pathogens.</title>
        <authorList>
            <person name="Haridas S."/>
            <person name="Albert R."/>
            <person name="Binder M."/>
            <person name="Bloem J."/>
            <person name="Labutti K."/>
            <person name="Salamov A."/>
            <person name="Andreopoulos B."/>
            <person name="Baker S."/>
            <person name="Barry K."/>
            <person name="Bills G."/>
            <person name="Bluhm B."/>
            <person name="Cannon C."/>
            <person name="Castanera R."/>
            <person name="Culley D."/>
            <person name="Daum C."/>
            <person name="Ezra D."/>
            <person name="Gonzalez J."/>
            <person name="Henrissat B."/>
            <person name="Kuo A."/>
            <person name="Liang C."/>
            <person name="Lipzen A."/>
            <person name="Lutzoni F."/>
            <person name="Magnuson J."/>
            <person name="Mondo S."/>
            <person name="Nolan M."/>
            <person name="Ohm R."/>
            <person name="Pangilinan J."/>
            <person name="Park H.-J."/>
            <person name="Ramirez L."/>
            <person name="Alfaro M."/>
            <person name="Sun H."/>
            <person name="Tritt A."/>
            <person name="Yoshinaga Y."/>
            <person name="Zwiers L.-H."/>
            <person name="Turgeon B."/>
            <person name="Goodwin S."/>
            <person name="Spatafora J."/>
            <person name="Crous P."/>
            <person name="Grigoriev I."/>
        </authorList>
    </citation>
    <scope>NUCLEOTIDE SEQUENCE</scope>
    <source>
        <strain evidence="13">CBS 119925</strain>
    </source>
</reference>